<keyword evidence="2" id="KW-0804">Transcription</keyword>
<dbReference type="PROSITE" id="PS51843">
    <property type="entry name" value="NR_LBD"/>
    <property type="match status" value="1"/>
</dbReference>
<dbReference type="InterPro" id="IPR035500">
    <property type="entry name" value="NHR-like_dom_sf"/>
</dbReference>
<dbReference type="PANTHER" id="PTHR24083">
    <property type="entry name" value="NUCLEAR HORMONE RECEPTOR"/>
    <property type="match status" value="1"/>
</dbReference>
<keyword evidence="3" id="KW-0675">Receptor</keyword>
<evidence type="ECO:0000313" key="6">
    <source>
        <dbReference type="EMBL" id="CAJ0584456.1"/>
    </source>
</evidence>
<evidence type="ECO:0000256" key="4">
    <source>
        <dbReference type="SAM" id="MobiDB-lite"/>
    </source>
</evidence>
<reference evidence="6" key="1">
    <citation type="submission" date="2023-06" db="EMBL/GenBank/DDBJ databases">
        <authorList>
            <person name="Delattre M."/>
        </authorList>
    </citation>
    <scope>NUCLEOTIDE SEQUENCE</scope>
    <source>
        <strain evidence="6">AF72</strain>
    </source>
</reference>
<evidence type="ECO:0000256" key="1">
    <source>
        <dbReference type="ARBA" id="ARBA00023015"/>
    </source>
</evidence>
<name>A0AA36DD10_9BILA</name>
<dbReference type="PRINTS" id="PR00398">
    <property type="entry name" value="STRDHORMONER"/>
</dbReference>
<dbReference type="InterPro" id="IPR050274">
    <property type="entry name" value="Nuclear_hormone_rcpt_NR2"/>
</dbReference>
<keyword evidence="1" id="KW-0805">Transcription regulation</keyword>
<dbReference type="SMART" id="SM00430">
    <property type="entry name" value="HOLI"/>
    <property type="match status" value="1"/>
</dbReference>
<dbReference type="InterPro" id="IPR000536">
    <property type="entry name" value="Nucl_hrmn_rcpt_lig-bd"/>
</dbReference>
<dbReference type="Gene3D" id="1.10.565.10">
    <property type="entry name" value="Retinoid X Receptor"/>
    <property type="match status" value="1"/>
</dbReference>
<evidence type="ECO:0000256" key="3">
    <source>
        <dbReference type="ARBA" id="ARBA00023170"/>
    </source>
</evidence>
<dbReference type="InterPro" id="IPR001723">
    <property type="entry name" value="Nuclear_hrmn_rcpt"/>
</dbReference>
<proteinExistence type="predicted"/>
<protein>
    <recommendedName>
        <fullName evidence="5">NR LBD domain-containing protein</fullName>
    </recommendedName>
</protein>
<feature type="non-terminal residue" evidence="6">
    <location>
        <position position="1"/>
    </location>
</feature>
<evidence type="ECO:0000256" key="2">
    <source>
        <dbReference type="ARBA" id="ARBA00023163"/>
    </source>
</evidence>
<organism evidence="6 7">
    <name type="scientific">Mesorhabditis spiculigera</name>
    <dbReference type="NCBI Taxonomy" id="96644"/>
    <lineage>
        <taxon>Eukaryota</taxon>
        <taxon>Metazoa</taxon>
        <taxon>Ecdysozoa</taxon>
        <taxon>Nematoda</taxon>
        <taxon>Chromadorea</taxon>
        <taxon>Rhabditida</taxon>
        <taxon>Rhabditina</taxon>
        <taxon>Rhabditomorpha</taxon>
        <taxon>Rhabditoidea</taxon>
        <taxon>Rhabditidae</taxon>
        <taxon>Mesorhabditinae</taxon>
        <taxon>Mesorhabditis</taxon>
    </lineage>
</organism>
<evidence type="ECO:0000313" key="7">
    <source>
        <dbReference type="Proteomes" id="UP001177023"/>
    </source>
</evidence>
<dbReference type="SUPFAM" id="SSF48508">
    <property type="entry name" value="Nuclear receptor ligand-binding domain"/>
    <property type="match status" value="1"/>
</dbReference>
<dbReference type="EMBL" id="CATQJA010002696">
    <property type="protein sequence ID" value="CAJ0584456.1"/>
    <property type="molecule type" value="Genomic_DNA"/>
</dbReference>
<feature type="domain" description="NR LBD" evidence="5">
    <location>
        <begin position="33"/>
        <end position="265"/>
    </location>
</feature>
<accession>A0AA36DD10</accession>
<dbReference type="PRINTS" id="PR00545">
    <property type="entry name" value="RETINOIDXR"/>
</dbReference>
<keyword evidence="7" id="KW-1185">Reference proteome</keyword>
<dbReference type="Pfam" id="PF00104">
    <property type="entry name" value="Hormone_recep"/>
    <property type="match status" value="1"/>
</dbReference>
<dbReference type="GO" id="GO:0005634">
    <property type="term" value="C:nucleus"/>
    <property type="evidence" value="ECO:0007669"/>
    <property type="project" value="InterPro"/>
</dbReference>
<evidence type="ECO:0000259" key="5">
    <source>
        <dbReference type="PROSITE" id="PS51843"/>
    </source>
</evidence>
<dbReference type="GO" id="GO:0008270">
    <property type="term" value="F:zinc ion binding"/>
    <property type="evidence" value="ECO:0007669"/>
    <property type="project" value="InterPro"/>
</dbReference>
<dbReference type="AlphaFoldDB" id="A0AA36DD10"/>
<dbReference type="Proteomes" id="UP001177023">
    <property type="component" value="Unassembled WGS sequence"/>
</dbReference>
<dbReference type="GO" id="GO:0003707">
    <property type="term" value="F:nuclear steroid receptor activity"/>
    <property type="evidence" value="ECO:0007669"/>
    <property type="project" value="InterPro"/>
</dbReference>
<feature type="region of interest" description="Disordered" evidence="4">
    <location>
        <begin position="269"/>
        <end position="297"/>
    </location>
</feature>
<dbReference type="GO" id="GO:0003677">
    <property type="term" value="F:DNA binding"/>
    <property type="evidence" value="ECO:0007669"/>
    <property type="project" value="InterPro"/>
</dbReference>
<dbReference type="InterPro" id="IPR000003">
    <property type="entry name" value="Retinoid-X_rcpt/HNF4"/>
</dbReference>
<gene>
    <name evidence="6" type="ORF">MSPICULIGERA_LOCUS22510</name>
</gene>
<comment type="caution">
    <text evidence="6">The sequence shown here is derived from an EMBL/GenBank/DDBJ whole genome shotgun (WGS) entry which is preliminary data.</text>
</comment>
<sequence length="297" mass="33622">MQIDYAYYEVKTSKIQIERDRIAKPSPTAATVAEEPLLEELLQAEAAVRQLRSSVITRTSDARRGEATTIDVTDSMHQQLVLMVEWAKRLVSFSKLPMRTQVGLLRHFSAQHLVMCAAFRSIHLDDAVWLTNETRLHKNSTKVPDVNRVAARIVDQLTVPMRRLQMNEIEYCALKAVAFFDPIAKGVDDSYEEVDLSRQEVLDAFERYVRFVSPLREVPRRLSQLLLLLPPVLGIARDLVEDVQLAKLFGLASIDRLMAELMLPGENHHNEEKMEDGSPLYSPAPSIHVHTSEAPAS</sequence>